<gene>
    <name evidence="1" type="ORF">WISP_30588</name>
</gene>
<dbReference type="PANTHER" id="PTHR33395:SF22">
    <property type="entry name" value="REVERSE TRANSCRIPTASE DOMAIN-CONTAINING PROTEIN"/>
    <property type="match status" value="1"/>
</dbReference>
<evidence type="ECO:0000313" key="1">
    <source>
        <dbReference type="EMBL" id="KAJ7424045.1"/>
    </source>
</evidence>
<reference evidence="1" key="1">
    <citation type="submission" date="2019-10" db="EMBL/GenBank/DDBJ databases">
        <authorList>
            <person name="Soares A.E.R."/>
            <person name="Aleixo A."/>
            <person name="Schneider P."/>
            <person name="Miyaki C.Y."/>
            <person name="Schneider M.P."/>
            <person name="Mello C."/>
            <person name="Vasconcelos A.T.R."/>
        </authorList>
    </citation>
    <scope>NUCLEOTIDE SEQUENCE</scope>
    <source>
        <tissue evidence="1">Muscle</tissue>
    </source>
</reference>
<comment type="caution">
    <text evidence="1">The sequence shown here is derived from an EMBL/GenBank/DDBJ whole genome shotgun (WGS) entry which is preliminary data.</text>
</comment>
<accession>A0ABQ9DN88</accession>
<keyword evidence="2" id="KW-1185">Reference proteome</keyword>
<name>A0ABQ9DN88_9PASS</name>
<dbReference type="PANTHER" id="PTHR33395">
    <property type="entry name" value="TRANSCRIPTASE, PUTATIVE-RELATED-RELATED"/>
    <property type="match status" value="1"/>
</dbReference>
<evidence type="ECO:0008006" key="3">
    <source>
        <dbReference type="Google" id="ProtNLM"/>
    </source>
</evidence>
<sequence>MVNQDKEKAEVLNTCFTSVFTSKTCDSQDNWPWEVIDNDRKLNNPPKFQKDTASDLLKHFDAQKSMGPDGIHPRVMRELAEELAKTLFIIYQQSWLSGEVPDDWKLANVMSIHKKGCKEDPGNYRPVSLTPVPAGLWSRSS</sequence>
<dbReference type="EMBL" id="WHWB01032752">
    <property type="protein sequence ID" value="KAJ7424045.1"/>
    <property type="molecule type" value="Genomic_DNA"/>
</dbReference>
<dbReference type="Proteomes" id="UP001145742">
    <property type="component" value="Unassembled WGS sequence"/>
</dbReference>
<proteinExistence type="predicted"/>
<organism evidence="1 2">
    <name type="scientific">Willisornis vidua</name>
    <name type="common">Xingu scale-backed antbird</name>
    <dbReference type="NCBI Taxonomy" id="1566151"/>
    <lineage>
        <taxon>Eukaryota</taxon>
        <taxon>Metazoa</taxon>
        <taxon>Chordata</taxon>
        <taxon>Craniata</taxon>
        <taxon>Vertebrata</taxon>
        <taxon>Euteleostomi</taxon>
        <taxon>Archelosauria</taxon>
        <taxon>Archosauria</taxon>
        <taxon>Dinosauria</taxon>
        <taxon>Saurischia</taxon>
        <taxon>Theropoda</taxon>
        <taxon>Coelurosauria</taxon>
        <taxon>Aves</taxon>
        <taxon>Neognathae</taxon>
        <taxon>Neoaves</taxon>
        <taxon>Telluraves</taxon>
        <taxon>Australaves</taxon>
        <taxon>Passeriformes</taxon>
        <taxon>Thamnophilidae</taxon>
        <taxon>Willisornis</taxon>
    </lineage>
</organism>
<protein>
    <recommendedName>
        <fullName evidence="3">RNA-directed DNA polymerase from mobile element jockey</fullName>
    </recommendedName>
</protein>
<evidence type="ECO:0000313" key="2">
    <source>
        <dbReference type="Proteomes" id="UP001145742"/>
    </source>
</evidence>